<reference evidence="2" key="1">
    <citation type="journal article" date="2019" name="Int. J. Syst. Evol. Microbiol.">
        <title>The Global Catalogue of Microorganisms (GCM) 10K type strain sequencing project: providing services to taxonomists for standard genome sequencing and annotation.</title>
        <authorList>
            <consortium name="The Broad Institute Genomics Platform"/>
            <consortium name="The Broad Institute Genome Sequencing Center for Infectious Disease"/>
            <person name="Wu L."/>
            <person name="Ma J."/>
        </authorList>
    </citation>
    <scope>NUCLEOTIDE SEQUENCE [LARGE SCALE GENOMIC DNA]</scope>
    <source>
        <strain evidence="2">JCM 4866</strain>
    </source>
</reference>
<evidence type="ECO:0000313" key="1">
    <source>
        <dbReference type="EMBL" id="GGW77863.1"/>
    </source>
</evidence>
<evidence type="ECO:0008006" key="3">
    <source>
        <dbReference type="Google" id="ProtNLM"/>
    </source>
</evidence>
<sequence length="45" mass="5037">MPPDEPATMLTHRPATRLTRIPNAGHDVHLDQPDGLYEAIRTFLA</sequence>
<dbReference type="SUPFAM" id="SSF53474">
    <property type="entry name" value="alpha/beta-Hydrolases"/>
    <property type="match status" value="1"/>
</dbReference>
<proteinExistence type="predicted"/>
<protein>
    <recommendedName>
        <fullName evidence="3">Alpha/beta hydrolase</fullName>
    </recommendedName>
</protein>
<accession>A0ABQ2WUT5</accession>
<dbReference type="InterPro" id="IPR029058">
    <property type="entry name" value="AB_hydrolase_fold"/>
</dbReference>
<comment type="caution">
    <text evidence="1">The sequence shown here is derived from an EMBL/GenBank/DDBJ whole genome shotgun (WGS) entry which is preliminary data.</text>
</comment>
<dbReference type="Gene3D" id="3.40.50.1820">
    <property type="entry name" value="alpha/beta hydrolase"/>
    <property type="match status" value="1"/>
</dbReference>
<gene>
    <name evidence="1" type="ORF">GCM10010383_01510</name>
</gene>
<name>A0ABQ2WUT5_9ACTN</name>
<dbReference type="EMBL" id="BMWC01000001">
    <property type="protein sequence ID" value="GGW77863.1"/>
    <property type="molecule type" value="Genomic_DNA"/>
</dbReference>
<keyword evidence="2" id="KW-1185">Reference proteome</keyword>
<dbReference type="Proteomes" id="UP000617743">
    <property type="component" value="Unassembled WGS sequence"/>
</dbReference>
<evidence type="ECO:0000313" key="2">
    <source>
        <dbReference type="Proteomes" id="UP000617743"/>
    </source>
</evidence>
<organism evidence="1 2">
    <name type="scientific">Streptomyces lomondensis</name>
    <dbReference type="NCBI Taxonomy" id="68229"/>
    <lineage>
        <taxon>Bacteria</taxon>
        <taxon>Bacillati</taxon>
        <taxon>Actinomycetota</taxon>
        <taxon>Actinomycetes</taxon>
        <taxon>Kitasatosporales</taxon>
        <taxon>Streptomycetaceae</taxon>
        <taxon>Streptomyces</taxon>
    </lineage>
</organism>